<name>A0A5N6MH90_9MICC</name>
<reference evidence="4 5" key="1">
    <citation type="submission" date="2019-08" db="EMBL/GenBank/DDBJ databases">
        <title>Arthrobacter sp. nov., isolated from plateau pika and Tibetan wild ass.</title>
        <authorList>
            <person name="Ge Y."/>
        </authorList>
    </citation>
    <scope>NUCLEOTIDE SEQUENCE [LARGE SCALE GENOMIC DNA]</scope>
    <source>
        <strain evidence="4 5">785</strain>
    </source>
</reference>
<evidence type="ECO:0000313" key="4">
    <source>
        <dbReference type="EMBL" id="KAD3515248.1"/>
    </source>
</evidence>
<dbReference type="InterPro" id="IPR006976">
    <property type="entry name" value="VanZ-like"/>
</dbReference>
<dbReference type="Pfam" id="PF04892">
    <property type="entry name" value="VanZ"/>
    <property type="match status" value="1"/>
</dbReference>
<feature type="transmembrane region" description="Helical" evidence="2">
    <location>
        <begin position="89"/>
        <end position="113"/>
    </location>
</feature>
<dbReference type="AlphaFoldDB" id="A0A5N6MH90"/>
<feature type="transmembrane region" description="Helical" evidence="2">
    <location>
        <begin position="156"/>
        <end position="173"/>
    </location>
</feature>
<dbReference type="Proteomes" id="UP000326852">
    <property type="component" value="Unassembled WGS sequence"/>
</dbReference>
<evidence type="ECO:0000256" key="1">
    <source>
        <dbReference type="SAM" id="MobiDB-lite"/>
    </source>
</evidence>
<dbReference type="EMBL" id="VTFX01000005">
    <property type="protein sequence ID" value="KAD3515248.1"/>
    <property type="molecule type" value="Genomic_DNA"/>
</dbReference>
<organism evidence="4 5">
    <name type="scientific">Arthrobacter yangruifuii</name>
    <dbReference type="NCBI Taxonomy" id="2606616"/>
    <lineage>
        <taxon>Bacteria</taxon>
        <taxon>Bacillati</taxon>
        <taxon>Actinomycetota</taxon>
        <taxon>Actinomycetes</taxon>
        <taxon>Micrococcales</taxon>
        <taxon>Micrococcaceae</taxon>
        <taxon>Arthrobacter</taxon>
    </lineage>
</organism>
<feature type="transmembrane region" description="Helical" evidence="2">
    <location>
        <begin position="125"/>
        <end position="144"/>
    </location>
</feature>
<proteinExistence type="predicted"/>
<evidence type="ECO:0000313" key="5">
    <source>
        <dbReference type="Proteomes" id="UP000326852"/>
    </source>
</evidence>
<feature type="region of interest" description="Disordered" evidence="1">
    <location>
        <begin position="1"/>
        <end position="25"/>
    </location>
</feature>
<keyword evidence="5" id="KW-1185">Reference proteome</keyword>
<accession>A0A5N6MH90</accession>
<keyword evidence="2" id="KW-1133">Transmembrane helix</keyword>
<comment type="caution">
    <text evidence="4">The sequence shown here is derived from an EMBL/GenBank/DDBJ whole genome shotgun (WGS) entry which is preliminary data.</text>
</comment>
<keyword evidence="2" id="KW-0472">Membrane</keyword>
<keyword evidence="2" id="KW-0812">Transmembrane</keyword>
<protein>
    <submittedName>
        <fullName evidence="4">VanZ family protein</fullName>
    </submittedName>
</protein>
<feature type="domain" description="VanZ-like" evidence="3">
    <location>
        <begin position="96"/>
        <end position="173"/>
    </location>
</feature>
<feature type="transmembrane region" description="Helical" evidence="2">
    <location>
        <begin position="48"/>
        <end position="69"/>
    </location>
</feature>
<sequence length="183" mass="19976">MRYLPEGPFPRPGSNPQPARAPVSAPVLQRVPAPRHERVRTRSRVRTAVQLASTLLFTAGVLTVLLWPTPVDRPLYVRLLRTLHRLEELGLPAVGYASLEAAANVALFVPLGFLACRLLAPKRWWLALLACTMLSGAGELAQELYLPERVGNAEDVLLNGAGALAGVGMAVLLRPGRQRRLIR</sequence>
<gene>
    <name evidence="4" type="ORF">GD627_13285</name>
</gene>
<evidence type="ECO:0000256" key="2">
    <source>
        <dbReference type="SAM" id="Phobius"/>
    </source>
</evidence>
<evidence type="ECO:0000259" key="3">
    <source>
        <dbReference type="Pfam" id="PF04892"/>
    </source>
</evidence>